<dbReference type="GO" id="GO:0009245">
    <property type="term" value="P:lipid A biosynthetic process"/>
    <property type="evidence" value="ECO:0007669"/>
    <property type="project" value="UniProtKB-UniRule"/>
</dbReference>
<evidence type="ECO:0000256" key="8">
    <source>
        <dbReference type="ARBA" id="ARBA00022842"/>
    </source>
</evidence>
<evidence type="ECO:0000256" key="4">
    <source>
        <dbReference type="ARBA" id="ARBA00022679"/>
    </source>
</evidence>
<evidence type="ECO:0000256" key="3">
    <source>
        <dbReference type="ARBA" id="ARBA00022490"/>
    </source>
</evidence>
<evidence type="ECO:0000259" key="19">
    <source>
        <dbReference type="Pfam" id="PF25087"/>
    </source>
</evidence>
<evidence type="ECO:0000256" key="9">
    <source>
        <dbReference type="ARBA" id="ARBA00022960"/>
    </source>
</evidence>
<accession>C4FKT6</accession>
<dbReference type="RefSeq" id="WP_007547352.1">
    <property type="nucleotide sequence ID" value="NZ_ABZS01000115.1"/>
</dbReference>
<evidence type="ECO:0000313" key="20">
    <source>
        <dbReference type="EMBL" id="EEP60310.1"/>
    </source>
</evidence>
<dbReference type="GO" id="GO:0019134">
    <property type="term" value="F:glucosamine-1-phosphate N-acetyltransferase activity"/>
    <property type="evidence" value="ECO:0007669"/>
    <property type="project" value="UniProtKB-UniRule"/>
</dbReference>
<comment type="subunit">
    <text evidence="17">Homotrimer.</text>
</comment>
<dbReference type="HAMAP" id="MF_01631">
    <property type="entry name" value="GlmU"/>
    <property type="match status" value="1"/>
</dbReference>
<dbReference type="UniPathway" id="UPA00113">
    <property type="reaction ID" value="UER00532"/>
</dbReference>
<feature type="domain" description="Nucleotidyl transferase" evidence="18">
    <location>
        <begin position="12"/>
        <end position="240"/>
    </location>
</feature>
<reference evidence="20 21" key="1">
    <citation type="submission" date="2009-04" db="EMBL/GenBank/DDBJ databases">
        <authorList>
            <person name="Reysenbach A.-L."/>
            <person name="Heidelberg J.F."/>
            <person name="Nelson W.C."/>
        </authorList>
    </citation>
    <scope>NUCLEOTIDE SEQUENCE [LARGE SCALE GENOMIC DNA]</scope>
    <source>
        <strain evidence="20 21">SS-5</strain>
    </source>
</reference>
<dbReference type="SUPFAM" id="SSF53448">
    <property type="entry name" value="Nucleotide-diphospho-sugar transferases"/>
    <property type="match status" value="1"/>
</dbReference>
<evidence type="ECO:0000256" key="11">
    <source>
        <dbReference type="ARBA" id="ARBA00023268"/>
    </source>
</evidence>
<dbReference type="InterPro" id="IPR056729">
    <property type="entry name" value="GMPPB_C"/>
</dbReference>
<evidence type="ECO:0000256" key="2">
    <source>
        <dbReference type="ARBA" id="ARBA00005208"/>
    </source>
</evidence>
<comment type="similarity">
    <text evidence="17">In the C-terminal section; belongs to the transferase hexapeptide repeat family.</text>
</comment>
<feature type="binding site" evidence="17">
    <location>
        <position position="358"/>
    </location>
    <ligand>
        <name>UDP-N-acetyl-alpha-D-glucosamine</name>
        <dbReference type="ChEBI" id="CHEBI:57705"/>
    </ligand>
</feature>
<evidence type="ECO:0000256" key="15">
    <source>
        <dbReference type="ARBA" id="ARBA00048493"/>
    </source>
</evidence>
<dbReference type="EC" id="2.3.1.157" evidence="17"/>
<dbReference type="GO" id="GO:0006048">
    <property type="term" value="P:UDP-N-acetylglucosamine biosynthetic process"/>
    <property type="evidence" value="ECO:0007669"/>
    <property type="project" value="UniProtKB-UniPathway"/>
</dbReference>
<dbReference type="Gene3D" id="2.160.10.10">
    <property type="entry name" value="Hexapeptide repeat proteins"/>
    <property type="match status" value="1"/>
</dbReference>
<keyword evidence="7 17" id="KW-0677">Repeat</keyword>
<name>C4FKT6_9AQUI</name>
<dbReference type="PANTHER" id="PTHR43584:SF3">
    <property type="entry name" value="BIFUNCTIONAL PROTEIN GLMU"/>
    <property type="match status" value="1"/>
</dbReference>
<comment type="catalytic activity">
    <reaction evidence="15 17">
        <text>N-acetyl-alpha-D-glucosamine 1-phosphate + UTP + H(+) = UDP-N-acetyl-alpha-D-glucosamine + diphosphate</text>
        <dbReference type="Rhea" id="RHEA:13509"/>
        <dbReference type="ChEBI" id="CHEBI:15378"/>
        <dbReference type="ChEBI" id="CHEBI:33019"/>
        <dbReference type="ChEBI" id="CHEBI:46398"/>
        <dbReference type="ChEBI" id="CHEBI:57705"/>
        <dbReference type="ChEBI" id="CHEBI:57776"/>
        <dbReference type="EC" id="2.7.7.23"/>
    </reaction>
</comment>
<dbReference type="Pfam" id="PF25087">
    <property type="entry name" value="GMPPB_C"/>
    <property type="match status" value="1"/>
</dbReference>
<keyword evidence="12 17" id="KW-0012">Acyltransferase</keyword>
<dbReference type="GO" id="GO:0003977">
    <property type="term" value="F:UDP-N-acetylglucosamine diphosphorylase activity"/>
    <property type="evidence" value="ECO:0007669"/>
    <property type="project" value="UniProtKB-UniRule"/>
</dbReference>
<dbReference type="EC" id="2.7.7.23" evidence="17"/>
<evidence type="ECO:0000256" key="12">
    <source>
        <dbReference type="ARBA" id="ARBA00023315"/>
    </source>
</evidence>
<feature type="binding site" evidence="17">
    <location>
        <position position="430"/>
    </location>
    <ligand>
        <name>acetyl-CoA</name>
        <dbReference type="ChEBI" id="CHEBI:57288"/>
    </ligand>
</feature>
<feature type="binding site" evidence="17">
    <location>
        <position position="252"/>
    </location>
    <ligand>
        <name>UDP-N-acetyl-alpha-D-glucosamine</name>
        <dbReference type="ChEBI" id="CHEBI:57705"/>
    </ligand>
</feature>
<comment type="catalytic activity">
    <reaction evidence="14 17">
        <text>alpha-D-glucosamine 1-phosphate + acetyl-CoA = N-acetyl-alpha-D-glucosamine 1-phosphate + CoA + H(+)</text>
        <dbReference type="Rhea" id="RHEA:13725"/>
        <dbReference type="ChEBI" id="CHEBI:15378"/>
        <dbReference type="ChEBI" id="CHEBI:57287"/>
        <dbReference type="ChEBI" id="CHEBI:57288"/>
        <dbReference type="ChEBI" id="CHEBI:57776"/>
        <dbReference type="ChEBI" id="CHEBI:58516"/>
        <dbReference type="EC" id="2.3.1.157"/>
    </reaction>
</comment>
<keyword evidence="6 17" id="KW-0479">Metal-binding</keyword>
<evidence type="ECO:0000256" key="6">
    <source>
        <dbReference type="ARBA" id="ARBA00022723"/>
    </source>
</evidence>
<sequence>MKDTAKDFPLIAIILAAGKGTRFKSEKPKVLHKILGKPMIWYVKYAVSWIKPDEIVFVVGHKKEEVIKELNCDGCKFVYQEQQLGTGHAVLTAREYFKDFDGYVLIINGDTPLIGGETLKNAREYFKALIRYEGANLETYKGYRNKSIAGVMITARVPNPYGYGRVIKDGSHRVIKIVEEKDATPQEKNIKEVNSGIYLFYAPYLYDALEKLENNNAQKEYYLTDVIEILRQEEKYVYALEIPDYTEILNVNDRLQLAGVENILKQRYITFWALNGTTFHQPESTWIEFDVNLSRDVEIYQNCFLSGETSIDEGTIIEPNCIIKKSKIGKNVKILANSYIEDSVIEDNAIIGPFARIRNNAVIKESAVIGNFVEVKNSIIGERTNARHLSYLGDAEIGKDVNIGAGTITCNYDGFRKHKTIIKDRAFIGSDTMLVAPIVIGEEAITGSGSVITKDVPDKALAIERSQQKIIENYAEKRKKKVMENESS</sequence>
<dbReference type="Pfam" id="PF00483">
    <property type="entry name" value="NTP_transferase"/>
    <property type="match status" value="1"/>
</dbReference>
<dbReference type="CDD" id="cd03353">
    <property type="entry name" value="LbH_GlmU_C"/>
    <property type="match status" value="1"/>
</dbReference>
<dbReference type="GO" id="GO:0005737">
    <property type="term" value="C:cytoplasm"/>
    <property type="evidence" value="ECO:0007669"/>
    <property type="project" value="UniProtKB-SubCell"/>
</dbReference>
<proteinExistence type="inferred from homology"/>
<dbReference type="OrthoDB" id="9775031at2"/>
<keyword evidence="3 17" id="KW-0963">Cytoplasm</keyword>
<dbReference type="Gene3D" id="3.90.550.10">
    <property type="entry name" value="Spore Coat Polysaccharide Biosynthesis Protein SpsA, Chain A"/>
    <property type="match status" value="1"/>
</dbReference>
<comment type="subcellular location">
    <subcellularLocation>
        <location evidence="17">Cytoplasm</location>
    </subcellularLocation>
</comment>
<comment type="similarity">
    <text evidence="17">In the N-terminal section; belongs to the N-acetylglucosamine-1-phosphate uridyltransferase family.</text>
</comment>
<dbReference type="InterPro" id="IPR011004">
    <property type="entry name" value="Trimer_LpxA-like_sf"/>
</dbReference>
<keyword evidence="13 17" id="KW-0961">Cell wall biogenesis/degradation</keyword>
<dbReference type="Proteomes" id="UP000005540">
    <property type="component" value="Unassembled WGS sequence"/>
</dbReference>
<evidence type="ECO:0000256" key="7">
    <source>
        <dbReference type="ARBA" id="ARBA00022737"/>
    </source>
</evidence>
<dbReference type="InterPro" id="IPR005835">
    <property type="entry name" value="NTP_transferase_dom"/>
</dbReference>
<comment type="cofactor">
    <cofactor evidence="17">
        <name>Mg(2+)</name>
        <dbReference type="ChEBI" id="CHEBI:18420"/>
    </cofactor>
    <text evidence="17">Binds 1 Mg(2+) ion per subunit.</text>
</comment>
<comment type="pathway">
    <text evidence="2 17">Nucleotide-sugar biosynthesis; UDP-N-acetyl-alpha-D-glucosamine biosynthesis; UDP-N-acetyl-alpha-D-glucosamine from N-acetyl-alpha-D-glucosamine 1-phosphate: step 1/1.</text>
</comment>
<comment type="pathway">
    <text evidence="17">Bacterial outer membrane biogenesis; LPS lipid A biosynthesis.</text>
</comment>
<feature type="binding site" evidence="17">
    <location>
        <position position="405"/>
    </location>
    <ligand>
        <name>acetyl-CoA</name>
        <dbReference type="ChEBI" id="CHEBI:57288"/>
    </ligand>
</feature>
<keyword evidence="21" id="KW-1185">Reference proteome</keyword>
<dbReference type="InterPro" id="IPR050065">
    <property type="entry name" value="GlmU-like"/>
</dbReference>
<gene>
    <name evidence="17 20" type="primary">glmU</name>
    <name evidence="20" type="ORF">SULYE_1186</name>
</gene>
<evidence type="ECO:0000256" key="10">
    <source>
        <dbReference type="ARBA" id="ARBA00022984"/>
    </source>
</evidence>
<dbReference type="NCBIfam" id="TIGR01173">
    <property type="entry name" value="glmU"/>
    <property type="match status" value="1"/>
</dbReference>
<dbReference type="GO" id="GO:0000902">
    <property type="term" value="P:cell morphogenesis"/>
    <property type="evidence" value="ECO:0007669"/>
    <property type="project" value="UniProtKB-UniRule"/>
</dbReference>
<feature type="binding site" evidence="17">
    <location>
        <begin position="411"/>
        <end position="412"/>
    </location>
    <ligand>
        <name>acetyl-CoA</name>
        <dbReference type="ChEBI" id="CHEBI:57288"/>
    </ligand>
</feature>
<keyword evidence="8 17" id="KW-0460">Magnesium</keyword>
<evidence type="ECO:0000256" key="13">
    <source>
        <dbReference type="ARBA" id="ARBA00023316"/>
    </source>
</evidence>
<dbReference type="CDD" id="cd02540">
    <property type="entry name" value="GT2_GlmU_N_bac"/>
    <property type="match status" value="1"/>
</dbReference>
<evidence type="ECO:0000256" key="14">
    <source>
        <dbReference type="ARBA" id="ARBA00048247"/>
    </source>
</evidence>
<feature type="domain" description="Mannose-1-phosphate guanyltransferase C-terminal" evidence="19">
    <location>
        <begin position="291"/>
        <end position="365"/>
    </location>
</feature>
<feature type="binding site" evidence="17">
    <location>
        <begin position="15"/>
        <end position="18"/>
    </location>
    <ligand>
        <name>UDP-N-acetyl-alpha-D-glucosamine</name>
        <dbReference type="ChEBI" id="CHEBI:57705"/>
    </ligand>
</feature>
<evidence type="ECO:0000256" key="16">
    <source>
        <dbReference type="ARBA" id="ARBA00049628"/>
    </source>
</evidence>
<keyword evidence="9 17" id="KW-0133">Cell shape</keyword>
<dbReference type="GO" id="GO:0071555">
    <property type="term" value="P:cell wall organization"/>
    <property type="evidence" value="ECO:0007669"/>
    <property type="project" value="UniProtKB-KW"/>
</dbReference>
<feature type="region of interest" description="N-acetyltransferase" evidence="17">
    <location>
        <begin position="276"/>
        <end position="488"/>
    </location>
</feature>
<feature type="binding site" evidence="17">
    <location>
        <position position="402"/>
    </location>
    <ligand>
        <name>UDP-N-acetyl-alpha-D-glucosamine</name>
        <dbReference type="ChEBI" id="CHEBI:57705"/>
    </ligand>
</feature>
<dbReference type="SUPFAM" id="SSF51161">
    <property type="entry name" value="Trimeric LpxA-like enzymes"/>
    <property type="match status" value="1"/>
</dbReference>
<keyword evidence="10 17" id="KW-0573">Peptidoglycan synthesis</keyword>
<dbReference type="GO" id="GO:0016020">
    <property type="term" value="C:membrane"/>
    <property type="evidence" value="ECO:0007669"/>
    <property type="project" value="GOC"/>
</dbReference>
<feature type="binding site" evidence="17">
    <location>
        <position position="465"/>
    </location>
    <ligand>
        <name>acetyl-CoA</name>
        <dbReference type="ChEBI" id="CHEBI:57288"/>
    </ligand>
</feature>
<comment type="pathway">
    <text evidence="1 17">Nucleotide-sugar biosynthesis; UDP-N-acetyl-alpha-D-glucosamine biosynthesis; N-acetyl-alpha-D-glucosamine 1-phosphate from alpha-D-glucosamine 6-phosphate (route II): step 2/2.</text>
</comment>
<feature type="region of interest" description="Linker" evidence="17">
    <location>
        <begin position="255"/>
        <end position="275"/>
    </location>
</feature>
<feature type="binding site" evidence="17">
    <location>
        <position position="110"/>
    </location>
    <ligand>
        <name>Mg(2+)</name>
        <dbReference type="ChEBI" id="CHEBI:18420"/>
    </ligand>
</feature>
<evidence type="ECO:0000313" key="21">
    <source>
        <dbReference type="Proteomes" id="UP000005540"/>
    </source>
</evidence>
<keyword evidence="11 17" id="KW-0511">Multifunctional enzyme</keyword>
<dbReference type="GO" id="GO:0000287">
    <property type="term" value="F:magnesium ion binding"/>
    <property type="evidence" value="ECO:0007669"/>
    <property type="project" value="UniProtKB-UniRule"/>
</dbReference>
<evidence type="ECO:0000256" key="1">
    <source>
        <dbReference type="ARBA" id="ARBA00005166"/>
    </source>
</evidence>
<dbReference type="AlphaFoldDB" id="C4FKT6"/>
<dbReference type="GO" id="GO:0009252">
    <property type="term" value="P:peptidoglycan biosynthetic process"/>
    <property type="evidence" value="ECO:0007669"/>
    <property type="project" value="UniProtKB-UniRule"/>
</dbReference>
<dbReference type="InterPro" id="IPR038009">
    <property type="entry name" value="GlmU_C_LbH"/>
</dbReference>
<comment type="caution">
    <text evidence="20">The sequence shown here is derived from an EMBL/GenBank/DDBJ whole genome shotgun (WGS) entry which is preliminary data.</text>
</comment>
<dbReference type="InterPro" id="IPR005882">
    <property type="entry name" value="Bifunctional_GlmU"/>
</dbReference>
<protein>
    <recommendedName>
        <fullName evidence="17">Bifunctional protein GlmU</fullName>
    </recommendedName>
    <domain>
        <recommendedName>
            <fullName evidence="17">UDP-N-acetylglucosamine pyrophosphorylase</fullName>
            <ecNumber evidence="17">2.7.7.23</ecNumber>
        </recommendedName>
        <alternativeName>
            <fullName evidence="17">N-acetylglucosamine-1-phosphate uridyltransferase</fullName>
        </alternativeName>
    </domain>
    <domain>
        <recommendedName>
            <fullName evidence="17">Glucosamine-1-phosphate N-acetyltransferase</fullName>
            <ecNumber evidence="17">2.3.1.157</ecNumber>
        </recommendedName>
    </domain>
</protein>
<feature type="binding site" evidence="17">
    <location>
        <position position="448"/>
    </location>
    <ligand>
        <name>acetyl-CoA</name>
        <dbReference type="ChEBI" id="CHEBI:57288"/>
    </ligand>
</feature>
<feature type="binding site" evidence="17">
    <location>
        <position position="29"/>
    </location>
    <ligand>
        <name>UDP-N-acetyl-alpha-D-glucosamine</name>
        <dbReference type="ChEBI" id="CHEBI:57705"/>
    </ligand>
</feature>
<comment type="function">
    <text evidence="16 17">Catalyzes the last two sequential reactions in the de novo biosynthetic pathway for UDP-N-acetylglucosamine (UDP-GlcNAc). The C-terminal domain catalyzes the transfer of acetyl group from acetyl coenzyme A to glucosamine-1-phosphate (GlcN-1-P) to produce N-acetylglucosamine-1-phosphate (GlcNAc-1-P), which is converted into UDP-GlcNAc by the transfer of uridine 5-monophosphate (from uridine 5-triphosphate), a reaction catalyzed by the N-terminal domain.</text>
</comment>
<feature type="binding site" evidence="17">
    <location>
        <position position="80"/>
    </location>
    <ligand>
        <name>UDP-N-acetyl-alpha-D-glucosamine</name>
        <dbReference type="ChEBI" id="CHEBI:57705"/>
    </ligand>
</feature>
<feature type="binding site" evidence="17">
    <location>
        <position position="164"/>
    </location>
    <ligand>
        <name>UDP-N-acetyl-alpha-D-glucosamine</name>
        <dbReference type="ChEBI" id="CHEBI:57705"/>
    </ligand>
</feature>
<feature type="binding site" evidence="17">
    <location>
        <begin position="85"/>
        <end position="86"/>
    </location>
    <ligand>
        <name>UDP-N-acetyl-alpha-D-glucosamine</name>
        <dbReference type="ChEBI" id="CHEBI:57705"/>
    </ligand>
</feature>
<dbReference type="UniPathway" id="UPA00973"/>
<dbReference type="EMBL" id="ABZS01000115">
    <property type="protein sequence ID" value="EEP60310.1"/>
    <property type="molecule type" value="Genomic_DNA"/>
</dbReference>
<feature type="binding site" evidence="17">
    <location>
        <position position="194"/>
    </location>
    <ligand>
        <name>UDP-N-acetyl-alpha-D-glucosamine</name>
        <dbReference type="ChEBI" id="CHEBI:57705"/>
    </ligand>
</feature>
<comment type="caution">
    <text evidence="17">Lacks conserved residue(s) required for the propagation of feature annotation.</text>
</comment>
<keyword evidence="4 17" id="KW-0808">Transferase</keyword>
<evidence type="ECO:0000259" key="18">
    <source>
        <dbReference type="Pfam" id="PF00483"/>
    </source>
</evidence>
<dbReference type="GO" id="GO:0008360">
    <property type="term" value="P:regulation of cell shape"/>
    <property type="evidence" value="ECO:0007669"/>
    <property type="project" value="UniProtKB-KW"/>
</dbReference>
<evidence type="ECO:0000256" key="5">
    <source>
        <dbReference type="ARBA" id="ARBA00022695"/>
    </source>
</evidence>
<feature type="binding site" evidence="17">
    <location>
        <position position="376"/>
    </location>
    <ligand>
        <name>UDP-N-acetyl-alpha-D-glucosamine</name>
        <dbReference type="ChEBI" id="CHEBI:57705"/>
    </ligand>
</feature>
<dbReference type="InterPro" id="IPR029044">
    <property type="entry name" value="Nucleotide-diphossugar_trans"/>
</dbReference>
<keyword evidence="5 17" id="KW-0548">Nucleotidyltransferase</keyword>
<dbReference type="PANTHER" id="PTHR43584">
    <property type="entry name" value="NUCLEOTIDYL TRANSFERASE"/>
    <property type="match status" value="1"/>
</dbReference>
<organism evidence="20 21">
    <name type="scientific">Sulfurihydrogenibium yellowstonense SS-5</name>
    <dbReference type="NCBI Taxonomy" id="432331"/>
    <lineage>
        <taxon>Bacteria</taxon>
        <taxon>Pseudomonadati</taxon>
        <taxon>Aquificota</taxon>
        <taxon>Aquificia</taxon>
        <taxon>Aquificales</taxon>
        <taxon>Hydrogenothermaceae</taxon>
        <taxon>Sulfurihydrogenibium</taxon>
    </lineage>
</organism>
<feature type="binding site" evidence="17">
    <location>
        <position position="391"/>
    </location>
    <ligand>
        <name>UDP-N-acetyl-alpha-D-glucosamine</name>
        <dbReference type="ChEBI" id="CHEBI:57705"/>
    </ligand>
</feature>
<feature type="region of interest" description="Pyrophosphorylase" evidence="17">
    <location>
        <begin position="1"/>
        <end position="254"/>
    </location>
</feature>
<feature type="binding site" evidence="17">
    <location>
        <position position="252"/>
    </location>
    <ligand>
        <name>Mg(2+)</name>
        <dbReference type="ChEBI" id="CHEBI:18420"/>
    </ligand>
</feature>
<feature type="active site" description="Proton acceptor" evidence="17">
    <location>
        <position position="388"/>
    </location>
</feature>
<feature type="binding site" evidence="17">
    <location>
        <position position="179"/>
    </location>
    <ligand>
        <name>UDP-N-acetyl-alpha-D-glucosamine</name>
        <dbReference type="ChEBI" id="CHEBI:57705"/>
    </ligand>
</feature>
<evidence type="ECO:0000256" key="17">
    <source>
        <dbReference type="HAMAP-Rule" id="MF_01631"/>
    </source>
</evidence>